<evidence type="ECO:0000256" key="4">
    <source>
        <dbReference type="ARBA" id="ARBA00018980"/>
    </source>
</evidence>
<evidence type="ECO:0000256" key="14">
    <source>
        <dbReference type="ARBA" id="ARBA00029692"/>
    </source>
</evidence>
<dbReference type="InterPro" id="IPR001841">
    <property type="entry name" value="Znf_RING"/>
</dbReference>
<dbReference type="GO" id="GO:1990429">
    <property type="term" value="C:peroxisomal importomer complex"/>
    <property type="evidence" value="ECO:0007669"/>
    <property type="project" value="TreeGrafter"/>
</dbReference>
<evidence type="ECO:0000256" key="8">
    <source>
        <dbReference type="ARBA" id="ARBA00022771"/>
    </source>
</evidence>
<dbReference type="GO" id="GO:0008270">
    <property type="term" value="F:zinc ion binding"/>
    <property type="evidence" value="ECO:0007669"/>
    <property type="project" value="UniProtKB-KW"/>
</dbReference>
<comment type="pathway">
    <text evidence="2">Protein modification; protein ubiquitination.</text>
</comment>
<dbReference type="InterPro" id="IPR013083">
    <property type="entry name" value="Znf_RING/FYVE/PHD"/>
</dbReference>
<keyword evidence="7" id="KW-0479">Metal-binding</keyword>
<protein>
    <recommendedName>
        <fullName evidence="4 15">Peroxisome assembly protein 12</fullName>
    </recommendedName>
    <alternativeName>
        <fullName evidence="14 15">Peroxin-12</fullName>
    </alternativeName>
</protein>
<dbReference type="PANTHER" id="PTHR12888:SF0">
    <property type="entry name" value="PEROXISOME ASSEMBLY PROTEIN 12"/>
    <property type="match status" value="1"/>
</dbReference>
<dbReference type="Pfam" id="PF04757">
    <property type="entry name" value="Pex2_Pex12"/>
    <property type="match status" value="1"/>
</dbReference>
<comment type="similarity">
    <text evidence="3 15">Belongs to the pex2/pex10/pex12 family.</text>
</comment>
<evidence type="ECO:0000256" key="5">
    <source>
        <dbReference type="ARBA" id="ARBA00022448"/>
    </source>
</evidence>
<dbReference type="PROSITE" id="PS50089">
    <property type="entry name" value="ZF_RING_2"/>
    <property type="match status" value="1"/>
</dbReference>
<keyword evidence="17" id="KW-1185">Reference proteome</keyword>
<dbReference type="SMART" id="SM00184">
    <property type="entry name" value="RING"/>
    <property type="match status" value="1"/>
</dbReference>
<dbReference type="FunFam" id="3.30.40.10:FF:000634">
    <property type="entry name" value="Peroxisome assembly protein 12"/>
    <property type="match status" value="1"/>
</dbReference>
<dbReference type="InterPro" id="IPR006845">
    <property type="entry name" value="Pex_N"/>
</dbReference>
<dbReference type="Gene3D" id="3.30.40.10">
    <property type="entry name" value="Zinc/RING finger domain, C3HC4 (zinc finger)"/>
    <property type="match status" value="1"/>
</dbReference>
<accession>A0A212FM69</accession>
<dbReference type="SUPFAM" id="SSF57850">
    <property type="entry name" value="RING/U-box"/>
    <property type="match status" value="1"/>
</dbReference>
<keyword evidence="12 15" id="KW-0472">Membrane</keyword>
<dbReference type="KEGG" id="dpl:KGM_206817"/>
<dbReference type="eggNOG" id="KOG0826">
    <property type="taxonomic scope" value="Eukaryota"/>
</dbReference>
<dbReference type="EMBL" id="AGBW02007654">
    <property type="protein sequence ID" value="OWR54848.1"/>
    <property type="molecule type" value="Genomic_DNA"/>
</dbReference>
<dbReference type="STRING" id="278856.A0A212FM69"/>
<evidence type="ECO:0000256" key="3">
    <source>
        <dbReference type="ARBA" id="ARBA00008704"/>
    </source>
</evidence>
<evidence type="ECO:0000313" key="16">
    <source>
        <dbReference type="EMBL" id="OWR54848.1"/>
    </source>
</evidence>
<dbReference type="PIRSF" id="PIRSF038074">
    <property type="entry name" value="Peroxisome_assembly_p12"/>
    <property type="match status" value="1"/>
</dbReference>
<keyword evidence="10" id="KW-0653">Protein transport</keyword>
<dbReference type="GO" id="GO:0005778">
    <property type="term" value="C:peroxisomal membrane"/>
    <property type="evidence" value="ECO:0007669"/>
    <property type="project" value="UniProtKB-SubCell"/>
</dbReference>
<proteinExistence type="inferred from homology"/>
<comment type="function">
    <text evidence="15">Component of a retrotranslocation channel required for peroxisome organization by mediating export of the PEX5 receptor from peroxisomes to the cytosol, thereby promoting PEX5 recycling.</text>
</comment>
<evidence type="ECO:0000256" key="11">
    <source>
        <dbReference type="ARBA" id="ARBA00022989"/>
    </source>
</evidence>
<reference evidence="16 17" key="1">
    <citation type="journal article" date="2011" name="Cell">
        <title>The monarch butterfly genome yields insights into long-distance migration.</title>
        <authorList>
            <person name="Zhan S."/>
            <person name="Merlin C."/>
            <person name="Boore J.L."/>
            <person name="Reppert S.M."/>
        </authorList>
    </citation>
    <scope>NUCLEOTIDE SEQUENCE [LARGE SCALE GENOMIC DNA]</scope>
    <source>
        <strain evidence="16">F-2</strain>
    </source>
</reference>
<dbReference type="Pfam" id="PF13923">
    <property type="entry name" value="zf-C3HC4_2"/>
    <property type="match status" value="1"/>
</dbReference>
<evidence type="ECO:0000256" key="2">
    <source>
        <dbReference type="ARBA" id="ARBA00004906"/>
    </source>
</evidence>
<dbReference type="Proteomes" id="UP000007151">
    <property type="component" value="Unassembled WGS sequence"/>
</dbReference>
<evidence type="ECO:0000256" key="7">
    <source>
        <dbReference type="ARBA" id="ARBA00022723"/>
    </source>
</evidence>
<comment type="subcellular location">
    <subcellularLocation>
        <location evidence="1">Peroxisome membrane</location>
        <topology evidence="1">Multi-pass membrane protein</topology>
    </subcellularLocation>
</comment>
<keyword evidence="5" id="KW-0813">Transport</keyword>
<comment type="caution">
    <text evidence="16">The sequence shown here is derived from an EMBL/GenBank/DDBJ whole genome shotgun (WGS) entry which is preliminary data.</text>
</comment>
<dbReference type="PANTHER" id="PTHR12888">
    <property type="entry name" value="PEROXISOME ASSEMBLY PROTEIN 12 PEROXIN-12"/>
    <property type="match status" value="1"/>
</dbReference>
<dbReference type="GO" id="GO:0016558">
    <property type="term" value="P:protein import into peroxisome matrix"/>
    <property type="evidence" value="ECO:0007669"/>
    <property type="project" value="UniProtKB-UniRule"/>
</dbReference>
<dbReference type="OrthoDB" id="107372at2759"/>
<sequence length="335" mass="37822">MAVYAAHLTRTLQGTPSVFQVTAQEALGSTVKPALRKLVEYLAAVYPDKLSWSERWYDELYLLLDCIVQYHYLKHYAASFSESFYGLVRSPISPNHEFNSGPRLPHKLEQASLLFLVGLPYMQDKIDKILEGWREELDEGRLGKSKGDQACKAAIRLYKISNFVGEVSKLVVLAQYLTGKSPSPTLSLQILGLTLKDAPSEEPDDNSWGDLFRNVLMGQFSSAVLSFRMCVAACRLLMERGAFVVQLLRWWESRAPAACSALPPPPPPQARRDEYRWLNACPICLQSWRVPTVLPVSGYVFCYTCISRHLRRSGSCPVTRLPASERSLVRLYLDL</sequence>
<evidence type="ECO:0000256" key="10">
    <source>
        <dbReference type="ARBA" id="ARBA00022927"/>
    </source>
</evidence>
<evidence type="ECO:0000256" key="13">
    <source>
        <dbReference type="ARBA" id="ARBA00023140"/>
    </source>
</evidence>
<evidence type="ECO:0000313" key="17">
    <source>
        <dbReference type="Proteomes" id="UP000007151"/>
    </source>
</evidence>
<keyword evidence="11" id="KW-1133">Transmembrane helix</keyword>
<keyword evidence="8" id="KW-0863">Zinc-finger</keyword>
<dbReference type="InterPro" id="IPR017375">
    <property type="entry name" value="PEX12"/>
</dbReference>
<keyword evidence="13 15" id="KW-0576">Peroxisome</keyword>
<dbReference type="AlphaFoldDB" id="A0A212FM69"/>
<dbReference type="GO" id="GO:0006513">
    <property type="term" value="P:protein monoubiquitination"/>
    <property type="evidence" value="ECO:0007669"/>
    <property type="project" value="TreeGrafter"/>
</dbReference>
<organism evidence="16 17">
    <name type="scientific">Danaus plexippus plexippus</name>
    <dbReference type="NCBI Taxonomy" id="278856"/>
    <lineage>
        <taxon>Eukaryota</taxon>
        <taxon>Metazoa</taxon>
        <taxon>Ecdysozoa</taxon>
        <taxon>Arthropoda</taxon>
        <taxon>Hexapoda</taxon>
        <taxon>Insecta</taxon>
        <taxon>Pterygota</taxon>
        <taxon>Neoptera</taxon>
        <taxon>Endopterygota</taxon>
        <taxon>Lepidoptera</taxon>
        <taxon>Glossata</taxon>
        <taxon>Ditrysia</taxon>
        <taxon>Papilionoidea</taxon>
        <taxon>Nymphalidae</taxon>
        <taxon>Danainae</taxon>
        <taxon>Danaini</taxon>
        <taxon>Danaina</taxon>
        <taxon>Danaus</taxon>
        <taxon>Danaus</taxon>
    </lineage>
</organism>
<dbReference type="FunCoup" id="A0A212FM69">
    <property type="interactions" value="1338"/>
</dbReference>
<evidence type="ECO:0000256" key="9">
    <source>
        <dbReference type="ARBA" id="ARBA00022833"/>
    </source>
</evidence>
<keyword evidence="9" id="KW-0862">Zinc</keyword>
<evidence type="ECO:0000256" key="1">
    <source>
        <dbReference type="ARBA" id="ARBA00004585"/>
    </source>
</evidence>
<name>A0A212FM69_DANPL</name>
<evidence type="ECO:0000256" key="6">
    <source>
        <dbReference type="ARBA" id="ARBA00022692"/>
    </source>
</evidence>
<evidence type="ECO:0000256" key="12">
    <source>
        <dbReference type="ARBA" id="ARBA00023136"/>
    </source>
</evidence>
<dbReference type="CDD" id="cd16451">
    <property type="entry name" value="mRING_PEX12"/>
    <property type="match status" value="1"/>
</dbReference>
<keyword evidence="6" id="KW-0812">Transmembrane</keyword>
<evidence type="ECO:0000256" key="15">
    <source>
        <dbReference type="PIRNR" id="PIRNR038074"/>
    </source>
</evidence>
<gene>
    <name evidence="16" type="ORF">KGM_206817</name>
</gene>
<dbReference type="GO" id="GO:0004842">
    <property type="term" value="F:ubiquitin-protein transferase activity"/>
    <property type="evidence" value="ECO:0007669"/>
    <property type="project" value="TreeGrafter"/>
</dbReference>